<keyword evidence="2" id="KW-1185">Reference proteome</keyword>
<name>C9ML57_9BACT</name>
<accession>C9ML57</accession>
<proteinExistence type="predicted"/>
<comment type="caution">
    <text evidence="1">The sequence shown here is derived from an EMBL/GenBank/DDBJ whole genome shotgun (WGS) entry which is preliminary data.</text>
</comment>
<sequence length="144" mass="16286">MAYIQTIKDTNGVTEMTAKSKMVYGRLLSLGGRGELVVIRYACLWQNAPAQILVNLSVLTHITAPLRSNQKYVYSDLKLHVRKIKRNAQYSDLYTILYQRLTNAFLKGALLPCKRASFTPQKSIFYHAKGHLLPCQSPSTILNL</sequence>
<reference evidence="1 2" key="1">
    <citation type="submission" date="2009-09" db="EMBL/GenBank/DDBJ databases">
        <authorList>
            <person name="Weinstock G."/>
            <person name="Sodergren E."/>
            <person name="Clifton S."/>
            <person name="Fulton L."/>
            <person name="Fulton B."/>
            <person name="Courtney L."/>
            <person name="Fronick C."/>
            <person name="Harrison M."/>
            <person name="Strong C."/>
            <person name="Farmer C."/>
            <person name="Delahaunty K."/>
            <person name="Markovic C."/>
            <person name="Hall O."/>
            <person name="Minx P."/>
            <person name="Tomlinson C."/>
            <person name="Mitreva M."/>
            <person name="Nelson J."/>
            <person name="Hou S."/>
            <person name="Wollam A."/>
            <person name="Pepin K.H."/>
            <person name="Johnson M."/>
            <person name="Bhonagiri V."/>
            <person name="Nash W.E."/>
            <person name="Warren W."/>
            <person name="Chinwalla A."/>
            <person name="Mardis E.R."/>
            <person name="Wilson R.K."/>
        </authorList>
    </citation>
    <scope>NUCLEOTIDE SEQUENCE [LARGE SCALE GENOMIC DNA]</scope>
    <source>
        <strain evidence="1 2">F0319</strain>
    </source>
</reference>
<protein>
    <submittedName>
        <fullName evidence="1">Uncharacterized protein</fullName>
    </submittedName>
</protein>
<dbReference type="EMBL" id="ACVA01000013">
    <property type="protein sequence ID" value="EEX19391.1"/>
    <property type="molecule type" value="Genomic_DNA"/>
</dbReference>
<organism evidence="1 2">
    <name type="scientific">Prevotella veroralis F0319</name>
    <dbReference type="NCBI Taxonomy" id="649761"/>
    <lineage>
        <taxon>Bacteria</taxon>
        <taxon>Pseudomonadati</taxon>
        <taxon>Bacteroidota</taxon>
        <taxon>Bacteroidia</taxon>
        <taxon>Bacteroidales</taxon>
        <taxon>Prevotellaceae</taxon>
        <taxon>Prevotella</taxon>
    </lineage>
</organism>
<evidence type="ECO:0000313" key="2">
    <source>
        <dbReference type="Proteomes" id="UP000003327"/>
    </source>
</evidence>
<evidence type="ECO:0000313" key="1">
    <source>
        <dbReference type="EMBL" id="EEX19391.1"/>
    </source>
</evidence>
<dbReference type="HOGENOM" id="CLU_1843319_0_0_10"/>
<dbReference type="Proteomes" id="UP000003327">
    <property type="component" value="Unassembled WGS sequence"/>
</dbReference>
<dbReference type="AlphaFoldDB" id="C9ML57"/>
<gene>
    <name evidence="1" type="ORF">HMPREF0973_00332</name>
</gene>